<reference evidence="11" key="1">
    <citation type="submission" date="2016-06" db="EMBL/GenBank/DDBJ databases">
        <title>Draft Genome sequence of the fungus Inonotus baumii.</title>
        <authorList>
            <person name="Zhu H."/>
            <person name="Lin W."/>
        </authorList>
    </citation>
    <scope>NUCLEOTIDE SEQUENCE</scope>
    <source>
        <strain evidence="11">821</strain>
    </source>
</reference>
<accession>A0A9Q5MZJ9</accession>
<keyword evidence="5 9" id="KW-0479">Metal-binding</keyword>
<comment type="similarity">
    <text evidence="3 10">Belongs to the cytochrome P450 family.</text>
</comment>
<dbReference type="InterPro" id="IPR017972">
    <property type="entry name" value="Cyt_P450_CS"/>
</dbReference>
<keyword evidence="4 9" id="KW-0349">Heme</keyword>
<comment type="caution">
    <text evidence="11">The sequence shown here is derived from an EMBL/GenBank/DDBJ whole genome shotgun (WGS) entry which is preliminary data.</text>
</comment>
<evidence type="ECO:0000256" key="2">
    <source>
        <dbReference type="ARBA" id="ARBA00005179"/>
    </source>
</evidence>
<dbReference type="GO" id="GO:0004497">
    <property type="term" value="F:monooxygenase activity"/>
    <property type="evidence" value="ECO:0007669"/>
    <property type="project" value="UniProtKB-KW"/>
</dbReference>
<dbReference type="Gene3D" id="1.10.630.10">
    <property type="entry name" value="Cytochrome P450"/>
    <property type="match status" value="2"/>
</dbReference>
<dbReference type="GO" id="GO:0005506">
    <property type="term" value="F:iron ion binding"/>
    <property type="evidence" value="ECO:0007669"/>
    <property type="project" value="InterPro"/>
</dbReference>
<evidence type="ECO:0000256" key="4">
    <source>
        <dbReference type="ARBA" id="ARBA00022617"/>
    </source>
</evidence>
<evidence type="ECO:0000256" key="6">
    <source>
        <dbReference type="ARBA" id="ARBA00023002"/>
    </source>
</evidence>
<evidence type="ECO:0000256" key="9">
    <source>
        <dbReference type="PIRSR" id="PIRSR602401-1"/>
    </source>
</evidence>
<dbReference type="Proteomes" id="UP000757232">
    <property type="component" value="Unassembled WGS sequence"/>
</dbReference>
<comment type="cofactor">
    <cofactor evidence="1 9">
        <name>heme</name>
        <dbReference type="ChEBI" id="CHEBI:30413"/>
    </cofactor>
</comment>
<name>A0A9Q5MZJ9_SANBA</name>
<dbReference type="EMBL" id="LNZH02000211">
    <property type="protein sequence ID" value="OCB85142.1"/>
    <property type="molecule type" value="Genomic_DNA"/>
</dbReference>
<gene>
    <name evidence="11" type="ORF">A7U60_g7767</name>
</gene>
<proteinExistence type="inferred from homology"/>
<protein>
    <submittedName>
        <fullName evidence="11">Cytochrome P450</fullName>
    </submittedName>
</protein>
<sequence>MAHLLYSLVFCYLKSNYGLALLALGFISLACLCIGRAGSFVQRLPLPDGHELIWGHERLVFMHEPGHAFRTWIAKLGPTFRIKAAFGAPDILVLSDPTGIAHILQRKIFDYLRSFVHESHDSLVLNDFATFVENTGSPSCELNILTWTAKATLNVVGRVAFLHDFEGGNSREAQDIITARRAGITPAARYAGFLSLMLLRRFPILNDLPIQAIQAQGTAKRTIQAGVAKEMIARNKSFVNPGEKREHRDLLSLLLIASLEDRLSADELSEQISTFIMTGHEATTMTLGFTVWELSRNQGIQDRLREELSDFTGEPTYNDFQSRLPYLDAVLKETLRNFTGEPTYNDFQSRLPYLDAVLKETLRKYPGLPYMERVATKHDIIPLGQPVKLSDRSVTSQVEVSPGQIVLIPIIAIQRLNSLWKDAEKFRPERWLEDLPSEVKQYPGWSNLLVFSDGPRSCVGSRLAMFQYKVILSGLVTRFRFGAVPGEVTLKIASSIQPWIKGHEARGPQLPVSIQLI</sequence>
<evidence type="ECO:0000313" key="11">
    <source>
        <dbReference type="EMBL" id="OCB85142.1"/>
    </source>
</evidence>
<dbReference type="InterPro" id="IPR001128">
    <property type="entry name" value="Cyt_P450"/>
</dbReference>
<dbReference type="GO" id="GO:0016705">
    <property type="term" value="F:oxidoreductase activity, acting on paired donors, with incorporation or reduction of molecular oxygen"/>
    <property type="evidence" value="ECO:0007669"/>
    <property type="project" value="InterPro"/>
</dbReference>
<evidence type="ECO:0000256" key="10">
    <source>
        <dbReference type="RuleBase" id="RU000461"/>
    </source>
</evidence>
<evidence type="ECO:0000256" key="7">
    <source>
        <dbReference type="ARBA" id="ARBA00023004"/>
    </source>
</evidence>
<dbReference type="PROSITE" id="PS00086">
    <property type="entry name" value="CYTOCHROME_P450"/>
    <property type="match status" value="1"/>
</dbReference>
<dbReference type="OrthoDB" id="1470350at2759"/>
<dbReference type="PANTHER" id="PTHR24305">
    <property type="entry name" value="CYTOCHROME P450"/>
    <property type="match status" value="1"/>
</dbReference>
<dbReference type="PRINTS" id="PR00463">
    <property type="entry name" value="EP450I"/>
</dbReference>
<comment type="pathway">
    <text evidence="2">Secondary metabolite biosynthesis.</text>
</comment>
<evidence type="ECO:0000313" key="12">
    <source>
        <dbReference type="Proteomes" id="UP000757232"/>
    </source>
</evidence>
<dbReference type="AlphaFoldDB" id="A0A9Q5MZJ9"/>
<evidence type="ECO:0000256" key="1">
    <source>
        <dbReference type="ARBA" id="ARBA00001971"/>
    </source>
</evidence>
<keyword evidence="7 9" id="KW-0408">Iron</keyword>
<feature type="binding site" description="axial binding residue" evidence="9">
    <location>
        <position position="458"/>
    </location>
    <ligand>
        <name>heme</name>
        <dbReference type="ChEBI" id="CHEBI:30413"/>
    </ligand>
    <ligandPart>
        <name>Fe</name>
        <dbReference type="ChEBI" id="CHEBI:18248"/>
    </ligandPart>
</feature>
<keyword evidence="8 10" id="KW-0503">Monooxygenase</keyword>
<keyword evidence="12" id="KW-1185">Reference proteome</keyword>
<dbReference type="InterPro" id="IPR050121">
    <property type="entry name" value="Cytochrome_P450_monoxygenase"/>
</dbReference>
<dbReference type="GO" id="GO:0020037">
    <property type="term" value="F:heme binding"/>
    <property type="evidence" value="ECO:0007669"/>
    <property type="project" value="InterPro"/>
</dbReference>
<dbReference type="PANTHER" id="PTHR24305:SF166">
    <property type="entry name" value="CYTOCHROME P450 12A4, MITOCHONDRIAL-RELATED"/>
    <property type="match status" value="1"/>
</dbReference>
<organism evidence="11 12">
    <name type="scientific">Sanghuangporus baumii</name>
    <name type="common">Phellinus baumii</name>
    <dbReference type="NCBI Taxonomy" id="108892"/>
    <lineage>
        <taxon>Eukaryota</taxon>
        <taxon>Fungi</taxon>
        <taxon>Dikarya</taxon>
        <taxon>Basidiomycota</taxon>
        <taxon>Agaricomycotina</taxon>
        <taxon>Agaricomycetes</taxon>
        <taxon>Hymenochaetales</taxon>
        <taxon>Hymenochaetaceae</taxon>
        <taxon>Sanghuangporus</taxon>
    </lineage>
</organism>
<dbReference type="InterPro" id="IPR036396">
    <property type="entry name" value="Cyt_P450_sf"/>
</dbReference>
<evidence type="ECO:0000256" key="5">
    <source>
        <dbReference type="ARBA" id="ARBA00022723"/>
    </source>
</evidence>
<evidence type="ECO:0000256" key="3">
    <source>
        <dbReference type="ARBA" id="ARBA00010617"/>
    </source>
</evidence>
<dbReference type="SUPFAM" id="SSF48264">
    <property type="entry name" value="Cytochrome P450"/>
    <property type="match status" value="1"/>
</dbReference>
<evidence type="ECO:0000256" key="8">
    <source>
        <dbReference type="ARBA" id="ARBA00023033"/>
    </source>
</evidence>
<dbReference type="PRINTS" id="PR00385">
    <property type="entry name" value="P450"/>
</dbReference>
<dbReference type="InterPro" id="IPR002401">
    <property type="entry name" value="Cyt_P450_E_grp-I"/>
</dbReference>
<keyword evidence="6 10" id="KW-0560">Oxidoreductase</keyword>
<dbReference type="Pfam" id="PF00067">
    <property type="entry name" value="p450"/>
    <property type="match status" value="2"/>
</dbReference>